<reference evidence="3" key="1">
    <citation type="journal article" date="2019" name="Int. J. Syst. Evol. Microbiol.">
        <title>The Global Catalogue of Microorganisms (GCM) 10K type strain sequencing project: providing services to taxonomists for standard genome sequencing and annotation.</title>
        <authorList>
            <consortium name="The Broad Institute Genomics Platform"/>
            <consortium name="The Broad Institute Genome Sequencing Center for Infectious Disease"/>
            <person name="Wu L."/>
            <person name="Ma J."/>
        </authorList>
    </citation>
    <scope>NUCLEOTIDE SEQUENCE [LARGE SCALE GENOMIC DNA]</scope>
    <source>
        <strain evidence="3">CCUG 62974</strain>
    </source>
</reference>
<dbReference type="Proteomes" id="UP001597024">
    <property type="component" value="Unassembled WGS sequence"/>
</dbReference>
<protein>
    <submittedName>
        <fullName evidence="2">AIR synthase-related protein</fullName>
    </submittedName>
</protein>
<comment type="caution">
    <text evidence="2">The sequence shown here is derived from an EMBL/GenBank/DDBJ whole genome shotgun (WGS) entry which is preliminary data.</text>
</comment>
<name>A0ABW3E019_9ACTN</name>
<evidence type="ECO:0000313" key="2">
    <source>
        <dbReference type="EMBL" id="MFD0889410.1"/>
    </source>
</evidence>
<gene>
    <name evidence="2" type="ORF">ACFQ08_33160</name>
</gene>
<organism evidence="2 3">
    <name type="scientific">Streptosporangium algeriense</name>
    <dbReference type="NCBI Taxonomy" id="1682748"/>
    <lineage>
        <taxon>Bacteria</taxon>
        <taxon>Bacillati</taxon>
        <taxon>Actinomycetota</taxon>
        <taxon>Actinomycetes</taxon>
        <taxon>Streptosporangiales</taxon>
        <taxon>Streptosporangiaceae</taxon>
        <taxon>Streptosporangium</taxon>
    </lineage>
</organism>
<dbReference type="Pfam" id="PF02769">
    <property type="entry name" value="AIRS_C"/>
    <property type="match status" value="1"/>
</dbReference>
<feature type="domain" description="PurM-like C-terminal" evidence="1">
    <location>
        <begin position="1"/>
        <end position="71"/>
    </location>
</feature>
<evidence type="ECO:0000313" key="3">
    <source>
        <dbReference type="Proteomes" id="UP001597024"/>
    </source>
</evidence>
<dbReference type="EMBL" id="JBHTHX010001819">
    <property type="protein sequence ID" value="MFD0889410.1"/>
    <property type="molecule type" value="Genomic_DNA"/>
</dbReference>
<accession>A0ABW3E019</accession>
<dbReference type="InterPro" id="IPR036676">
    <property type="entry name" value="PurM-like_C_sf"/>
</dbReference>
<dbReference type="InterPro" id="IPR010074">
    <property type="entry name" value="PRibForGlyAmidine_synth_PurL"/>
</dbReference>
<evidence type="ECO:0000259" key="1">
    <source>
        <dbReference type="Pfam" id="PF02769"/>
    </source>
</evidence>
<dbReference type="PANTHER" id="PTHR43555">
    <property type="entry name" value="PHOSPHORIBOSYLFORMYLGLYCINAMIDINE SYNTHASE SUBUNIT PURL"/>
    <property type="match status" value="1"/>
</dbReference>
<sequence length="104" mass="10598">HDLSDGGLAIALAESVLAQGVGATVTLPDDDAFVALFSESSARALVTVAPESFEAFAELCAANDVPCQCLGLTGGEALVVENVLEIPVTELRETHTSALPAIFG</sequence>
<feature type="non-terminal residue" evidence="2">
    <location>
        <position position="1"/>
    </location>
</feature>
<keyword evidence="3" id="KW-1185">Reference proteome</keyword>
<proteinExistence type="predicted"/>
<dbReference type="SUPFAM" id="SSF56042">
    <property type="entry name" value="PurM C-terminal domain-like"/>
    <property type="match status" value="1"/>
</dbReference>
<dbReference type="InterPro" id="IPR010918">
    <property type="entry name" value="PurM-like_C_dom"/>
</dbReference>
<dbReference type="PANTHER" id="PTHR43555:SF1">
    <property type="entry name" value="PHOSPHORIBOSYLFORMYLGLYCINAMIDINE SYNTHASE SUBUNIT PURL"/>
    <property type="match status" value="1"/>
</dbReference>
<dbReference type="Gene3D" id="3.90.650.10">
    <property type="entry name" value="PurM-like C-terminal domain"/>
    <property type="match status" value="1"/>
</dbReference>